<dbReference type="Proteomes" id="UP001499988">
    <property type="component" value="Unassembled WGS sequence"/>
</dbReference>
<evidence type="ECO:0000313" key="2">
    <source>
        <dbReference type="Proteomes" id="UP001499988"/>
    </source>
</evidence>
<keyword evidence="2" id="KW-1185">Reference proteome</keyword>
<evidence type="ECO:0000313" key="1">
    <source>
        <dbReference type="EMBL" id="GAA4874935.1"/>
    </source>
</evidence>
<protein>
    <submittedName>
        <fullName evidence="1">Uncharacterized protein</fullName>
    </submittedName>
</protein>
<dbReference type="EMBL" id="BAABJZ010000006">
    <property type="protein sequence ID" value="GAA4874935.1"/>
    <property type="molecule type" value="Genomic_DNA"/>
</dbReference>
<name>A0ABP9EF09_9GAMM</name>
<dbReference type="RefSeq" id="WP_345333102.1">
    <property type="nucleotide sequence ID" value="NZ_BAABJZ010000006.1"/>
</dbReference>
<dbReference type="SUPFAM" id="SSF56762">
    <property type="entry name" value="HydB/Nqo4-like"/>
    <property type="match status" value="1"/>
</dbReference>
<accession>A0ABP9EF09</accession>
<sequence>MEVSAAKLCLAWHDDRVLELDWQLALPDVAGTLNGKTPAQVRDALGLLYRLCGQAQLRAAVSLQEGALGVVPSADTEATRDQAIWLEWMREHGWQLFRAASLCLTQSPALMQALVAWQRAMQQAQAQLPADLWRPGVSVQPLQGIDLAPMLAAFCRGIYQPIMAALEQRGWAGLAITPTAQVQALESGSAARTQLDEASLAGRFEALRAEMTQALHGFVHPQRQSLLLAPGQVDAARGQLRHQCDWSSGVAANYQIEIPTPALLTSLRRTLSHHSFQTRSVAEAVVPLLVLAHAPCLDVAVEWRSRVAYGGADA</sequence>
<reference evidence="2" key="1">
    <citation type="journal article" date="2019" name="Int. J. Syst. Evol. Microbiol.">
        <title>The Global Catalogue of Microorganisms (GCM) 10K type strain sequencing project: providing services to taxonomists for standard genome sequencing and annotation.</title>
        <authorList>
            <consortium name="The Broad Institute Genomics Platform"/>
            <consortium name="The Broad Institute Genome Sequencing Center for Infectious Disease"/>
            <person name="Wu L."/>
            <person name="Ma J."/>
        </authorList>
    </citation>
    <scope>NUCLEOTIDE SEQUENCE [LARGE SCALE GENOMIC DNA]</scope>
    <source>
        <strain evidence="2">JCM 18401</strain>
    </source>
</reference>
<dbReference type="InterPro" id="IPR029014">
    <property type="entry name" value="NiFe-Hase_large"/>
</dbReference>
<dbReference type="Gene3D" id="1.10.645.10">
    <property type="entry name" value="Cytochrome-c3 Hydrogenase, chain B"/>
    <property type="match status" value="1"/>
</dbReference>
<gene>
    <name evidence="1" type="ORF">GCM10023333_05110</name>
</gene>
<organism evidence="1 2">
    <name type="scientific">Ferrimonas pelagia</name>
    <dbReference type="NCBI Taxonomy" id="1177826"/>
    <lineage>
        <taxon>Bacteria</taxon>
        <taxon>Pseudomonadati</taxon>
        <taxon>Pseudomonadota</taxon>
        <taxon>Gammaproteobacteria</taxon>
        <taxon>Alteromonadales</taxon>
        <taxon>Ferrimonadaceae</taxon>
        <taxon>Ferrimonas</taxon>
    </lineage>
</organism>
<comment type="caution">
    <text evidence="1">The sequence shown here is derived from an EMBL/GenBank/DDBJ whole genome shotgun (WGS) entry which is preliminary data.</text>
</comment>
<proteinExistence type="predicted"/>